<feature type="compositionally biased region" description="Basic and acidic residues" evidence="1">
    <location>
        <begin position="426"/>
        <end position="435"/>
    </location>
</feature>
<feature type="region of interest" description="Disordered" evidence="1">
    <location>
        <begin position="306"/>
        <end position="386"/>
    </location>
</feature>
<dbReference type="GO" id="GO:0016579">
    <property type="term" value="P:protein deubiquitination"/>
    <property type="evidence" value="ECO:0007669"/>
    <property type="project" value="TreeGrafter"/>
</dbReference>
<dbReference type="STRING" id="1447883.A0A2B7Z1H9"/>
<dbReference type="InterPro" id="IPR050704">
    <property type="entry name" value="Peptidase_C85-like"/>
</dbReference>
<accession>A0A2B7Z1H9</accession>
<evidence type="ECO:0000313" key="3">
    <source>
        <dbReference type="EMBL" id="PGH26932.1"/>
    </source>
</evidence>
<dbReference type="Pfam" id="PF02338">
    <property type="entry name" value="OTU"/>
    <property type="match status" value="1"/>
</dbReference>
<evidence type="ECO:0000256" key="1">
    <source>
        <dbReference type="SAM" id="MobiDB-lite"/>
    </source>
</evidence>
<dbReference type="SUPFAM" id="SSF46934">
    <property type="entry name" value="UBA-like"/>
    <property type="match status" value="1"/>
</dbReference>
<dbReference type="Proteomes" id="UP000224634">
    <property type="component" value="Unassembled WGS sequence"/>
</dbReference>
<reference evidence="3 4" key="1">
    <citation type="submission" date="2017-10" db="EMBL/GenBank/DDBJ databases">
        <title>Comparative genomics in systemic dimorphic fungi from Ajellomycetaceae.</title>
        <authorList>
            <person name="Munoz J.F."/>
            <person name="Mcewen J.G."/>
            <person name="Clay O.K."/>
            <person name="Cuomo C.A."/>
        </authorList>
    </citation>
    <scope>NUCLEOTIDE SEQUENCE [LARGE SCALE GENOMIC DNA]</scope>
    <source>
        <strain evidence="3 4">UAMH7299</strain>
    </source>
</reference>
<dbReference type="EMBL" id="PDNA01000011">
    <property type="protein sequence ID" value="PGH26932.1"/>
    <property type="molecule type" value="Genomic_DNA"/>
</dbReference>
<proteinExistence type="predicted"/>
<feature type="region of interest" description="Disordered" evidence="1">
    <location>
        <begin position="214"/>
        <end position="256"/>
    </location>
</feature>
<dbReference type="InterPro" id="IPR003323">
    <property type="entry name" value="OTU_dom"/>
</dbReference>
<keyword evidence="4" id="KW-1185">Reference proteome</keyword>
<dbReference type="GO" id="GO:0004843">
    <property type="term" value="F:cysteine-type deubiquitinase activity"/>
    <property type="evidence" value="ECO:0007669"/>
    <property type="project" value="TreeGrafter"/>
</dbReference>
<feature type="compositionally biased region" description="Basic and acidic residues" evidence="1">
    <location>
        <begin position="238"/>
        <end position="249"/>
    </location>
</feature>
<dbReference type="CDD" id="cd14279">
    <property type="entry name" value="CUE"/>
    <property type="match status" value="1"/>
</dbReference>
<protein>
    <recommendedName>
        <fullName evidence="2">OTU domain-containing protein</fullName>
    </recommendedName>
</protein>
<dbReference type="Gene3D" id="3.90.70.80">
    <property type="match status" value="1"/>
</dbReference>
<dbReference type="SUPFAM" id="SSF54001">
    <property type="entry name" value="Cysteine proteinases"/>
    <property type="match status" value="1"/>
</dbReference>
<sequence length="492" mass="53552">MADIPPSGTRIVPIMAARRTATPRPAANGLRSSVRQRALRGEKLEKETLYLPSLDQLNLYAAPIKGDGNCLFYCLSDQLYGMTDQHGDIRARLVEYMRERRDYFIQFVADVGGERRAPRRAVAEQAKLSSSKMDRAASEKGQQDKFEEMLTKMGKQGCWGGSVEIQAFCQAYEKEVKVYSDFGIQTFTSDLAQSDATRGVIHLAYHSFQHYSSVRNKKGPHEGLPNIPNSPRNGVNGIKRESEGSKEAGDLPSISSPQHLTLAEPWKISTIAEALPKYDYDTIRAMLTKCRGDIDNAFATLLDSDPSTLGASSPPPSVPPTANAASSPSGTLPTQPRLPRSSRTYLGSASRSSSRHSNASKRSADDSDVDADGGTSAPLRRRQGRGRKRRILQDVTLGISVRDEEENDVISIRLRVDPEAVAEQAESGRDAKGEPTGRAIEPSTSKNASERDQLVIADSEAESDATLPPESSQNSEVTADDYTNSSSESEGG</sequence>
<dbReference type="OrthoDB" id="409956at2759"/>
<feature type="compositionally biased region" description="Polar residues" evidence="1">
    <location>
        <begin position="469"/>
        <end position="492"/>
    </location>
</feature>
<evidence type="ECO:0000313" key="4">
    <source>
        <dbReference type="Proteomes" id="UP000224634"/>
    </source>
</evidence>
<dbReference type="AlphaFoldDB" id="A0A2B7Z1H9"/>
<dbReference type="Gene3D" id="1.10.8.10">
    <property type="entry name" value="DNA helicase RuvA subunit, C-terminal domain"/>
    <property type="match status" value="1"/>
</dbReference>
<dbReference type="InterPro" id="IPR038765">
    <property type="entry name" value="Papain-like_cys_pep_sf"/>
</dbReference>
<dbReference type="PANTHER" id="PTHR12419">
    <property type="entry name" value="OTU DOMAIN CONTAINING PROTEIN"/>
    <property type="match status" value="1"/>
</dbReference>
<evidence type="ECO:0000259" key="2">
    <source>
        <dbReference type="PROSITE" id="PS50802"/>
    </source>
</evidence>
<organism evidence="3 4">
    <name type="scientific">Polytolypa hystricis (strain UAMH7299)</name>
    <dbReference type="NCBI Taxonomy" id="1447883"/>
    <lineage>
        <taxon>Eukaryota</taxon>
        <taxon>Fungi</taxon>
        <taxon>Dikarya</taxon>
        <taxon>Ascomycota</taxon>
        <taxon>Pezizomycotina</taxon>
        <taxon>Eurotiomycetes</taxon>
        <taxon>Eurotiomycetidae</taxon>
        <taxon>Onygenales</taxon>
        <taxon>Onygenales incertae sedis</taxon>
        <taxon>Polytolypa</taxon>
    </lineage>
</organism>
<feature type="domain" description="OTU" evidence="2">
    <location>
        <begin position="59"/>
        <end position="217"/>
    </location>
</feature>
<comment type="caution">
    <text evidence="3">The sequence shown here is derived from an EMBL/GenBank/DDBJ whole genome shotgun (WGS) entry which is preliminary data.</text>
</comment>
<dbReference type="PANTHER" id="PTHR12419:SF7">
    <property type="entry name" value="OTU DOMAIN-CONTAINING PROTEIN 3"/>
    <property type="match status" value="1"/>
</dbReference>
<feature type="compositionally biased region" description="Low complexity" evidence="1">
    <location>
        <begin position="320"/>
        <end position="329"/>
    </location>
</feature>
<feature type="compositionally biased region" description="Low complexity" evidence="1">
    <location>
        <begin position="341"/>
        <end position="361"/>
    </location>
</feature>
<name>A0A2B7Z1H9_POLH7</name>
<dbReference type="InterPro" id="IPR009060">
    <property type="entry name" value="UBA-like_sf"/>
</dbReference>
<dbReference type="PROSITE" id="PS50802">
    <property type="entry name" value="OTU"/>
    <property type="match status" value="1"/>
</dbReference>
<feature type="region of interest" description="Disordered" evidence="1">
    <location>
        <begin position="414"/>
        <end position="492"/>
    </location>
</feature>
<dbReference type="CDD" id="cd22756">
    <property type="entry name" value="OTU_OTUD3-like"/>
    <property type="match status" value="1"/>
</dbReference>
<gene>
    <name evidence="3" type="ORF">AJ80_01313</name>
</gene>